<dbReference type="GO" id="GO:0003676">
    <property type="term" value="F:nucleic acid binding"/>
    <property type="evidence" value="ECO:0007669"/>
    <property type="project" value="InterPro"/>
</dbReference>
<dbReference type="SUPFAM" id="SSF50249">
    <property type="entry name" value="Nucleic acid-binding proteins"/>
    <property type="match status" value="1"/>
</dbReference>
<dbReference type="Proteomes" id="UP001305652">
    <property type="component" value="Chromosome"/>
</dbReference>
<name>A0AAX4FX20_9EURY</name>
<evidence type="ECO:0000259" key="2">
    <source>
        <dbReference type="SMART" id="SM00471"/>
    </source>
</evidence>
<dbReference type="Pfam" id="PF01966">
    <property type="entry name" value="HD"/>
    <property type="match status" value="1"/>
</dbReference>
<dbReference type="InterPro" id="IPR006674">
    <property type="entry name" value="HD_domain"/>
</dbReference>
<dbReference type="Pfam" id="PF01336">
    <property type="entry name" value="tRNA_anti-codon"/>
    <property type="match status" value="1"/>
</dbReference>
<dbReference type="PANTHER" id="PTHR37294:SF1">
    <property type="entry name" value="3'-5' EXORIBONUCLEASE YHAM"/>
    <property type="match status" value="1"/>
</dbReference>
<evidence type="ECO:0000313" key="3">
    <source>
        <dbReference type="EMBL" id="WOX58447.1"/>
    </source>
</evidence>
<accession>A0AAX4FX20</accession>
<organism evidence="3 4">
    <name type="scientific">Methanoculleus receptaculi</name>
    <dbReference type="NCBI Taxonomy" id="394967"/>
    <lineage>
        <taxon>Archaea</taxon>
        <taxon>Methanobacteriati</taxon>
        <taxon>Methanobacteriota</taxon>
        <taxon>Stenosarchaea group</taxon>
        <taxon>Methanomicrobia</taxon>
        <taxon>Methanomicrobiales</taxon>
        <taxon>Methanomicrobiaceae</taxon>
        <taxon>Methanoculleus</taxon>
    </lineage>
</organism>
<dbReference type="SUPFAM" id="SSF109604">
    <property type="entry name" value="HD-domain/PDEase-like"/>
    <property type="match status" value="1"/>
</dbReference>
<reference evidence="3 4" key="1">
    <citation type="submission" date="2023-10" db="EMBL/GenBank/DDBJ databases">
        <title>The complete genome sequence of Methanoculleus receptaculi DSM 18860.</title>
        <authorList>
            <person name="Lai S.-J."/>
            <person name="You Y.-T."/>
            <person name="Chen S.-C."/>
        </authorList>
    </citation>
    <scope>NUCLEOTIDE SEQUENCE [LARGE SCALE GENOMIC DNA]</scope>
    <source>
        <strain evidence="3 4">DSM 18860</strain>
    </source>
</reference>
<sequence>MLATVVEKNVFVGEITGGVPVDAPFVVDSAEVREKKDGGKYIHLTISDRSGRGACKVWGTGSQSAEEIEAFCRGIRQGEVYRITGYAKVYNGTCEVNVNEGIFSLAEPLPLEGIEPSLFVYAPVETAAVRQGLARMAAMIGDPGISSLVGRVLEETPGFFEAPAAKRRHHACTGGLAEHTLETAENAVALAGSVRRAAMDTDVILAGALLHDVGKASCFRRQGFSFVALPEYTLVGHTAIGAAAVMRHADGVDPARFAHILHIIMSHHGPHGEIQPRTPEAWTVHFADNASAVLRGICDDTTDLAPGEGRHGGRFGGAVYRF</sequence>
<keyword evidence="1" id="KW-0378">Hydrolase</keyword>
<gene>
    <name evidence="3" type="ORF">R6Y96_04215</name>
</gene>
<dbReference type="InterPro" id="IPR003607">
    <property type="entry name" value="HD/PDEase_dom"/>
</dbReference>
<keyword evidence="4" id="KW-1185">Reference proteome</keyword>
<dbReference type="RefSeq" id="WP_318622276.1">
    <property type="nucleotide sequence ID" value="NZ_CP137642.1"/>
</dbReference>
<evidence type="ECO:0000313" key="4">
    <source>
        <dbReference type="Proteomes" id="UP001305652"/>
    </source>
</evidence>
<protein>
    <submittedName>
        <fullName evidence="3">HD domain-containing protein</fullName>
    </submittedName>
</protein>
<proteinExistence type="predicted"/>
<dbReference type="GeneID" id="85732334"/>
<feature type="domain" description="HD/PDEase" evidence="2">
    <location>
        <begin position="172"/>
        <end position="302"/>
    </location>
</feature>
<evidence type="ECO:0000256" key="1">
    <source>
        <dbReference type="ARBA" id="ARBA00022801"/>
    </source>
</evidence>
<dbReference type="EMBL" id="CP137642">
    <property type="protein sequence ID" value="WOX58447.1"/>
    <property type="molecule type" value="Genomic_DNA"/>
</dbReference>
<dbReference type="CDD" id="cd09641">
    <property type="entry name" value="Cas3''_I"/>
    <property type="match status" value="1"/>
</dbReference>
<dbReference type="Gene3D" id="1.10.3210.10">
    <property type="entry name" value="Hypothetical protein af1432"/>
    <property type="match status" value="1"/>
</dbReference>
<dbReference type="GO" id="GO:0016787">
    <property type="term" value="F:hydrolase activity"/>
    <property type="evidence" value="ECO:0007669"/>
    <property type="project" value="UniProtKB-KW"/>
</dbReference>
<dbReference type="SMART" id="SM00471">
    <property type="entry name" value="HDc"/>
    <property type="match status" value="1"/>
</dbReference>
<dbReference type="InterPro" id="IPR004365">
    <property type="entry name" value="NA-bd_OB_tRNA"/>
</dbReference>
<dbReference type="GO" id="GO:0031125">
    <property type="term" value="P:rRNA 3'-end processing"/>
    <property type="evidence" value="ECO:0007669"/>
    <property type="project" value="TreeGrafter"/>
</dbReference>
<dbReference type="InterPro" id="IPR006675">
    <property type="entry name" value="HDIG_dom"/>
</dbReference>
<dbReference type="KEGG" id="mrc:R6Y96_04215"/>
<dbReference type="PANTHER" id="PTHR37294">
    <property type="entry name" value="3'-5' EXORIBONUCLEASE YHAM"/>
    <property type="match status" value="1"/>
</dbReference>
<dbReference type="InterPro" id="IPR050798">
    <property type="entry name" value="YhaM_exoribonuc/phosphodiest"/>
</dbReference>
<dbReference type="Gene3D" id="2.40.50.140">
    <property type="entry name" value="Nucleic acid-binding proteins"/>
    <property type="match status" value="1"/>
</dbReference>
<dbReference type="AlphaFoldDB" id="A0AAX4FX20"/>
<dbReference type="InterPro" id="IPR012340">
    <property type="entry name" value="NA-bd_OB-fold"/>
</dbReference>
<dbReference type="NCBIfam" id="TIGR00277">
    <property type="entry name" value="HDIG"/>
    <property type="match status" value="1"/>
</dbReference>